<evidence type="ECO:0000313" key="1">
    <source>
        <dbReference type="EMBL" id="MFC7361246.1"/>
    </source>
</evidence>
<gene>
    <name evidence="1" type="ORF">ACFQO6_13290</name>
</gene>
<organism evidence="1 2">
    <name type="scientific">Nocardioides astragali</name>
    <dbReference type="NCBI Taxonomy" id="1776736"/>
    <lineage>
        <taxon>Bacteria</taxon>
        <taxon>Bacillati</taxon>
        <taxon>Actinomycetota</taxon>
        <taxon>Actinomycetes</taxon>
        <taxon>Propionibacteriales</taxon>
        <taxon>Nocardioidaceae</taxon>
        <taxon>Nocardioides</taxon>
    </lineage>
</organism>
<keyword evidence="2" id="KW-1185">Reference proteome</keyword>
<dbReference type="Proteomes" id="UP001596524">
    <property type="component" value="Unassembled WGS sequence"/>
</dbReference>
<accession>A0ABW2N1Q5</accession>
<dbReference type="EMBL" id="JBHTCH010000014">
    <property type="protein sequence ID" value="MFC7361246.1"/>
    <property type="molecule type" value="Genomic_DNA"/>
</dbReference>
<sequence>MYTSYSIEKIAGSNHREAIAAAEQRRLARAFRSTPPAEAQQQSPATRPIRIPRQRRWFGVAVPGQ</sequence>
<evidence type="ECO:0000313" key="2">
    <source>
        <dbReference type="Proteomes" id="UP001596524"/>
    </source>
</evidence>
<dbReference type="RefSeq" id="WP_255888245.1">
    <property type="nucleotide sequence ID" value="NZ_JAFMZM010000001.1"/>
</dbReference>
<protein>
    <submittedName>
        <fullName evidence="1">Uncharacterized protein</fullName>
    </submittedName>
</protein>
<comment type="caution">
    <text evidence="1">The sequence shown here is derived from an EMBL/GenBank/DDBJ whole genome shotgun (WGS) entry which is preliminary data.</text>
</comment>
<name>A0ABW2N1Q5_9ACTN</name>
<proteinExistence type="predicted"/>
<reference evidence="2" key="1">
    <citation type="journal article" date="2019" name="Int. J. Syst. Evol. Microbiol.">
        <title>The Global Catalogue of Microorganisms (GCM) 10K type strain sequencing project: providing services to taxonomists for standard genome sequencing and annotation.</title>
        <authorList>
            <consortium name="The Broad Institute Genomics Platform"/>
            <consortium name="The Broad Institute Genome Sequencing Center for Infectious Disease"/>
            <person name="Wu L."/>
            <person name="Ma J."/>
        </authorList>
    </citation>
    <scope>NUCLEOTIDE SEQUENCE [LARGE SCALE GENOMIC DNA]</scope>
    <source>
        <strain evidence="2">FCH27</strain>
    </source>
</reference>